<accession>A0A101V0U0</accession>
<reference evidence="1 2" key="1">
    <citation type="submission" date="2015-10" db="EMBL/GenBank/DDBJ databases">
        <title>Draft genome sequence of Streptomyces sp. RV15, isolated from a marine sponge.</title>
        <authorList>
            <person name="Ruckert C."/>
            <person name="Abdelmohsen U.R."/>
            <person name="Winkler A."/>
            <person name="Hentschel U."/>
            <person name="Kalinowski J."/>
            <person name="Kampfer P."/>
            <person name="Glaeser S."/>
        </authorList>
    </citation>
    <scope>NUCLEOTIDE SEQUENCE [LARGE SCALE GENOMIC DNA]</scope>
    <source>
        <strain evidence="1 2">RV15</strain>
    </source>
</reference>
<gene>
    <name evidence="1" type="ORF">AQJ91_14425</name>
</gene>
<evidence type="ECO:0000313" key="2">
    <source>
        <dbReference type="Proteomes" id="UP000053260"/>
    </source>
</evidence>
<protein>
    <submittedName>
        <fullName evidence="1">Uncharacterized protein</fullName>
    </submittedName>
</protein>
<proteinExistence type="predicted"/>
<sequence>MNGPGEGAAVDAEELGEQISGAEFAQVEHGGQDPVGGGQLVLRPCAATSEALTSSLLEPSVLT</sequence>
<keyword evidence="2" id="KW-1185">Reference proteome</keyword>
<name>A0A101V0U0_9ACTN</name>
<organism evidence="1 2">
    <name type="scientific">Streptomyces dysideae</name>
    <dbReference type="NCBI Taxonomy" id="909626"/>
    <lineage>
        <taxon>Bacteria</taxon>
        <taxon>Bacillati</taxon>
        <taxon>Actinomycetota</taxon>
        <taxon>Actinomycetes</taxon>
        <taxon>Kitasatosporales</taxon>
        <taxon>Streptomycetaceae</taxon>
        <taxon>Streptomyces</taxon>
    </lineage>
</organism>
<dbReference type="AlphaFoldDB" id="A0A101V0U0"/>
<comment type="caution">
    <text evidence="1">The sequence shown here is derived from an EMBL/GenBank/DDBJ whole genome shotgun (WGS) entry which is preliminary data.</text>
</comment>
<dbReference type="Proteomes" id="UP000053260">
    <property type="component" value="Unassembled WGS sequence"/>
</dbReference>
<dbReference type="EMBL" id="LMXB01000036">
    <property type="protein sequence ID" value="KUO20460.1"/>
    <property type="molecule type" value="Genomic_DNA"/>
</dbReference>
<evidence type="ECO:0000313" key="1">
    <source>
        <dbReference type="EMBL" id="KUO20460.1"/>
    </source>
</evidence>